<evidence type="ECO:0000313" key="1">
    <source>
        <dbReference type="Ensembl" id="ENSACCP00020015050.1"/>
    </source>
</evidence>
<reference evidence="1" key="2">
    <citation type="submission" date="2025-09" db="UniProtKB">
        <authorList>
            <consortium name="Ensembl"/>
        </authorList>
    </citation>
    <scope>IDENTIFICATION</scope>
</reference>
<evidence type="ECO:0008006" key="3">
    <source>
        <dbReference type="Google" id="ProtNLM"/>
    </source>
</evidence>
<sequence>MSSLKRHEQLHRTIHTPYAYFLPTQIRWKDNDQRGHVTSVVYYSYFDTIINHYLIRYVCISTRIGINIVYLVHHHARIKIPQNPTARIEYLYFYTLFLPKPQQSVGYECSIFSDGCFLASAVLELFENVACAMGLSTHVSVPPSTKAPWSLTEDFKVCIQKLYYFFIKFLYLHWSNELSF</sequence>
<protein>
    <recommendedName>
        <fullName evidence="3">Thioesterase domain-containing protein</fullName>
    </recommendedName>
</protein>
<name>A0A663ERX5_AQUCH</name>
<dbReference type="InParanoid" id="A0A663ERX5"/>
<dbReference type="Proteomes" id="UP000472275">
    <property type="component" value="Chromosome 16"/>
</dbReference>
<dbReference type="SUPFAM" id="SSF54637">
    <property type="entry name" value="Thioesterase/thiol ester dehydrase-isomerase"/>
    <property type="match status" value="1"/>
</dbReference>
<dbReference type="Ensembl" id="ENSACCT00020015698.1">
    <property type="protein sequence ID" value="ENSACCP00020015050.1"/>
    <property type="gene ID" value="ENSACCG00020010345.1"/>
</dbReference>
<proteinExistence type="predicted"/>
<organism evidence="1 2">
    <name type="scientific">Aquila chrysaetos chrysaetos</name>
    <dbReference type="NCBI Taxonomy" id="223781"/>
    <lineage>
        <taxon>Eukaryota</taxon>
        <taxon>Metazoa</taxon>
        <taxon>Chordata</taxon>
        <taxon>Craniata</taxon>
        <taxon>Vertebrata</taxon>
        <taxon>Euteleostomi</taxon>
        <taxon>Archelosauria</taxon>
        <taxon>Archosauria</taxon>
        <taxon>Dinosauria</taxon>
        <taxon>Saurischia</taxon>
        <taxon>Theropoda</taxon>
        <taxon>Coelurosauria</taxon>
        <taxon>Aves</taxon>
        <taxon>Neognathae</taxon>
        <taxon>Neoaves</taxon>
        <taxon>Telluraves</taxon>
        <taxon>Accipitrimorphae</taxon>
        <taxon>Accipitriformes</taxon>
        <taxon>Accipitridae</taxon>
        <taxon>Accipitrinae</taxon>
        <taxon>Aquila</taxon>
    </lineage>
</organism>
<accession>A0A663ERX5</accession>
<dbReference type="Gene3D" id="3.10.129.10">
    <property type="entry name" value="Hotdog Thioesterase"/>
    <property type="match status" value="1"/>
</dbReference>
<dbReference type="InterPro" id="IPR029069">
    <property type="entry name" value="HotDog_dom_sf"/>
</dbReference>
<dbReference type="AlphaFoldDB" id="A0A663ERX5"/>
<keyword evidence="2" id="KW-1185">Reference proteome</keyword>
<evidence type="ECO:0000313" key="2">
    <source>
        <dbReference type="Proteomes" id="UP000472275"/>
    </source>
</evidence>
<reference evidence="1" key="1">
    <citation type="submission" date="2025-08" db="UniProtKB">
        <authorList>
            <consortium name="Ensembl"/>
        </authorList>
    </citation>
    <scope>IDENTIFICATION</scope>
</reference>